<dbReference type="InterPro" id="IPR006447">
    <property type="entry name" value="Myb_dom_plants"/>
</dbReference>
<dbReference type="PANTHER" id="PTHR31442:SF40">
    <property type="entry name" value="HOMEODOMAIN-LIKE SUPERFAMILY PROTEIN"/>
    <property type="match status" value="1"/>
</dbReference>
<reference evidence="5 6" key="1">
    <citation type="submission" date="2018-02" db="EMBL/GenBank/DDBJ databases">
        <title>Draft genome of wild Prunus yedoensis var. nudiflora.</title>
        <authorList>
            <person name="Baek S."/>
            <person name="Kim J.-H."/>
            <person name="Choi K."/>
            <person name="Kim G.-B."/>
            <person name="Cho A."/>
            <person name="Jang H."/>
            <person name="Shin C.-H."/>
            <person name="Yu H.-J."/>
            <person name="Mun J.-H."/>
        </authorList>
    </citation>
    <scope>NUCLEOTIDE SEQUENCE [LARGE SCALE GENOMIC DNA]</scope>
    <source>
        <strain evidence="6">cv. Jeju island</strain>
        <tissue evidence="5">Leaf</tissue>
    </source>
</reference>
<comment type="subcellular location">
    <subcellularLocation>
        <location evidence="1">Nucleus</location>
    </subcellularLocation>
</comment>
<sequence length="64" mass="7463">MEGDDEERTAAPRKKRFEWKKPLADKFTRAITNIGLDNATPKRILEFMNEPDLTVRHVASHLQE</sequence>
<evidence type="ECO:0008006" key="7">
    <source>
        <dbReference type="Google" id="ProtNLM"/>
    </source>
</evidence>
<evidence type="ECO:0000256" key="3">
    <source>
        <dbReference type="ARBA" id="ARBA00023163"/>
    </source>
</evidence>
<dbReference type="FunFam" id="1.10.10.60:FF:000007">
    <property type="entry name" value="Two-component response regulator"/>
    <property type="match status" value="1"/>
</dbReference>
<evidence type="ECO:0000256" key="1">
    <source>
        <dbReference type="ARBA" id="ARBA00004123"/>
    </source>
</evidence>
<evidence type="ECO:0000313" key="5">
    <source>
        <dbReference type="EMBL" id="PQQ06866.1"/>
    </source>
</evidence>
<dbReference type="OrthoDB" id="551907at2759"/>
<dbReference type="Gene3D" id="1.10.10.60">
    <property type="entry name" value="Homeodomain-like"/>
    <property type="match status" value="1"/>
</dbReference>
<gene>
    <name evidence="5" type="ORF">Pyn_32993</name>
</gene>
<evidence type="ECO:0000256" key="2">
    <source>
        <dbReference type="ARBA" id="ARBA00023015"/>
    </source>
</evidence>
<dbReference type="GO" id="GO:0003700">
    <property type="term" value="F:DNA-binding transcription factor activity"/>
    <property type="evidence" value="ECO:0007669"/>
    <property type="project" value="InterPro"/>
</dbReference>
<comment type="caution">
    <text evidence="5">The sequence shown here is derived from an EMBL/GenBank/DDBJ whole genome shotgun (WGS) entry which is preliminary data.</text>
</comment>
<protein>
    <recommendedName>
        <fullName evidence="7">HTH myb-type domain-containing protein</fullName>
    </recommendedName>
</protein>
<dbReference type="AlphaFoldDB" id="A0A314ZYK9"/>
<dbReference type="InterPro" id="IPR009057">
    <property type="entry name" value="Homeodomain-like_sf"/>
</dbReference>
<dbReference type="InterPro" id="IPR044841">
    <property type="entry name" value="LUX/BOA-like"/>
</dbReference>
<dbReference type="GO" id="GO:0003677">
    <property type="term" value="F:DNA binding"/>
    <property type="evidence" value="ECO:0007669"/>
    <property type="project" value="InterPro"/>
</dbReference>
<evidence type="ECO:0000256" key="4">
    <source>
        <dbReference type="ARBA" id="ARBA00023242"/>
    </source>
</evidence>
<keyword evidence="2" id="KW-0805">Transcription regulation</keyword>
<dbReference type="GO" id="GO:0005634">
    <property type="term" value="C:nucleus"/>
    <property type="evidence" value="ECO:0007669"/>
    <property type="project" value="UniProtKB-SubCell"/>
</dbReference>
<name>A0A314ZYK9_PRUYE</name>
<keyword evidence="4" id="KW-0539">Nucleus</keyword>
<keyword evidence="6" id="KW-1185">Reference proteome</keyword>
<proteinExistence type="predicted"/>
<dbReference type="STRING" id="2094558.A0A314ZYK9"/>
<accession>A0A314ZYK9</accession>
<dbReference type="PANTHER" id="PTHR31442">
    <property type="entry name" value="HOMEODOMAIN-LIKE SUPERFAMILY PROTEIN-RELATED"/>
    <property type="match status" value="1"/>
</dbReference>
<keyword evidence="3" id="KW-0804">Transcription</keyword>
<dbReference type="EMBL" id="PJQY01000928">
    <property type="protein sequence ID" value="PQQ06866.1"/>
    <property type="molecule type" value="Genomic_DNA"/>
</dbReference>
<evidence type="ECO:0000313" key="6">
    <source>
        <dbReference type="Proteomes" id="UP000250321"/>
    </source>
</evidence>
<dbReference type="NCBIfam" id="TIGR01557">
    <property type="entry name" value="myb_SHAQKYF"/>
    <property type="match status" value="1"/>
</dbReference>
<organism evidence="5 6">
    <name type="scientific">Prunus yedoensis var. nudiflora</name>
    <dbReference type="NCBI Taxonomy" id="2094558"/>
    <lineage>
        <taxon>Eukaryota</taxon>
        <taxon>Viridiplantae</taxon>
        <taxon>Streptophyta</taxon>
        <taxon>Embryophyta</taxon>
        <taxon>Tracheophyta</taxon>
        <taxon>Spermatophyta</taxon>
        <taxon>Magnoliopsida</taxon>
        <taxon>eudicotyledons</taxon>
        <taxon>Gunneridae</taxon>
        <taxon>Pentapetalae</taxon>
        <taxon>rosids</taxon>
        <taxon>fabids</taxon>
        <taxon>Rosales</taxon>
        <taxon>Rosaceae</taxon>
        <taxon>Amygdaloideae</taxon>
        <taxon>Amygdaleae</taxon>
        <taxon>Prunus</taxon>
    </lineage>
</organism>
<dbReference type="Proteomes" id="UP000250321">
    <property type="component" value="Unassembled WGS sequence"/>
</dbReference>
<dbReference type="SUPFAM" id="SSF46689">
    <property type="entry name" value="Homeodomain-like"/>
    <property type="match status" value="1"/>
</dbReference>